<sequence>MQAVATTLNRKYVSLISWRSGIKGHIYNHLVNHDPARGNDPLQAPRQDNSTIF</sequence>
<protein>
    <submittedName>
        <fullName evidence="1">Uncharacterized protein</fullName>
    </submittedName>
</protein>
<accession>A0AAE3XQT1</accession>
<dbReference type="AlphaFoldDB" id="A0AAE3XQT1"/>
<comment type="caution">
    <text evidence="1">The sequence shown here is derived from an EMBL/GenBank/DDBJ whole genome shotgun (WGS) entry which is preliminary data.</text>
</comment>
<gene>
    <name evidence="1" type="ORF">HNQ88_004026</name>
</gene>
<dbReference type="EMBL" id="JAVDQD010000006">
    <property type="protein sequence ID" value="MDR6240950.1"/>
    <property type="molecule type" value="Genomic_DNA"/>
</dbReference>
<dbReference type="Proteomes" id="UP001185092">
    <property type="component" value="Unassembled WGS sequence"/>
</dbReference>
<name>A0AAE3XQT1_9BACT</name>
<evidence type="ECO:0000313" key="1">
    <source>
        <dbReference type="EMBL" id="MDR6240950.1"/>
    </source>
</evidence>
<keyword evidence="2" id="KW-1185">Reference proteome</keyword>
<evidence type="ECO:0000313" key="2">
    <source>
        <dbReference type="Proteomes" id="UP001185092"/>
    </source>
</evidence>
<proteinExistence type="predicted"/>
<reference evidence="1" key="1">
    <citation type="submission" date="2023-07" db="EMBL/GenBank/DDBJ databases">
        <title>Genomic Encyclopedia of Type Strains, Phase IV (KMG-IV): sequencing the most valuable type-strain genomes for metagenomic binning, comparative biology and taxonomic classification.</title>
        <authorList>
            <person name="Goeker M."/>
        </authorList>
    </citation>
    <scope>NUCLEOTIDE SEQUENCE</scope>
    <source>
        <strain evidence="1">DSM 26174</strain>
    </source>
</reference>
<organism evidence="1 2">
    <name type="scientific">Aureibacter tunicatorum</name>
    <dbReference type="NCBI Taxonomy" id="866807"/>
    <lineage>
        <taxon>Bacteria</taxon>
        <taxon>Pseudomonadati</taxon>
        <taxon>Bacteroidota</taxon>
        <taxon>Cytophagia</taxon>
        <taxon>Cytophagales</taxon>
        <taxon>Persicobacteraceae</taxon>
        <taxon>Aureibacter</taxon>
    </lineage>
</organism>